<keyword evidence="3" id="KW-1185">Reference proteome</keyword>
<evidence type="ECO:0000256" key="1">
    <source>
        <dbReference type="SAM" id="MobiDB-lite"/>
    </source>
</evidence>
<reference evidence="2" key="1">
    <citation type="journal article" date="2020" name="Stud. Mycol.">
        <title>101 Dothideomycetes genomes: a test case for predicting lifestyles and emergence of pathogens.</title>
        <authorList>
            <person name="Haridas S."/>
            <person name="Albert R."/>
            <person name="Binder M."/>
            <person name="Bloem J."/>
            <person name="Labutti K."/>
            <person name="Salamov A."/>
            <person name="Andreopoulos B."/>
            <person name="Baker S."/>
            <person name="Barry K."/>
            <person name="Bills G."/>
            <person name="Bluhm B."/>
            <person name="Cannon C."/>
            <person name="Castanera R."/>
            <person name="Culley D."/>
            <person name="Daum C."/>
            <person name="Ezra D."/>
            <person name="Gonzalez J."/>
            <person name="Henrissat B."/>
            <person name="Kuo A."/>
            <person name="Liang C."/>
            <person name="Lipzen A."/>
            <person name="Lutzoni F."/>
            <person name="Magnuson J."/>
            <person name="Mondo S."/>
            <person name="Nolan M."/>
            <person name="Ohm R."/>
            <person name="Pangilinan J."/>
            <person name="Park H.-J."/>
            <person name="Ramirez L."/>
            <person name="Alfaro M."/>
            <person name="Sun H."/>
            <person name="Tritt A."/>
            <person name="Yoshinaga Y."/>
            <person name="Zwiers L.-H."/>
            <person name="Turgeon B."/>
            <person name="Goodwin S."/>
            <person name="Spatafora J."/>
            <person name="Crous P."/>
            <person name="Grigoriev I."/>
        </authorList>
    </citation>
    <scope>NUCLEOTIDE SEQUENCE</scope>
    <source>
        <strain evidence="2">CBS 122681</strain>
    </source>
</reference>
<feature type="region of interest" description="Disordered" evidence="1">
    <location>
        <begin position="1"/>
        <end position="29"/>
    </location>
</feature>
<gene>
    <name evidence="2" type="ORF">K491DRAFT_683441</name>
</gene>
<evidence type="ECO:0000313" key="3">
    <source>
        <dbReference type="Proteomes" id="UP000799324"/>
    </source>
</evidence>
<organism evidence="2 3">
    <name type="scientific">Lophiostoma macrostomum CBS 122681</name>
    <dbReference type="NCBI Taxonomy" id="1314788"/>
    <lineage>
        <taxon>Eukaryota</taxon>
        <taxon>Fungi</taxon>
        <taxon>Dikarya</taxon>
        <taxon>Ascomycota</taxon>
        <taxon>Pezizomycotina</taxon>
        <taxon>Dothideomycetes</taxon>
        <taxon>Pleosporomycetidae</taxon>
        <taxon>Pleosporales</taxon>
        <taxon>Lophiostomataceae</taxon>
        <taxon>Lophiostoma</taxon>
    </lineage>
</organism>
<dbReference type="EMBL" id="MU004474">
    <property type="protein sequence ID" value="KAF2649902.1"/>
    <property type="molecule type" value="Genomic_DNA"/>
</dbReference>
<sequence>MSISVGGRSSQSHNRRNKARQTTAKKHGKYAANKVKITRVILNKKAKKPIRFQLSKLGSKSKTKHVFESDISVNDGWLDEHYTTFDEGTQTALLPQLCSTSQTLNNTIPLTFLDLPQEIRDIIYTHTMSDLPTRFPHTNTMKPDSYALYPMTLPSICFTSKAVWTEAVLAYIRRTRFIIVDLYQWVRERDCNSHGKLATFLARFPDKKGFSAVQMLGFRGFRGYYHMAEAIWGVPQPDHLVRQCPGLRSLVLELNWEFVVGVSRQLRKSKAGVGQAFEETLQGRALFEVRSLRHLVILLDDPHLADTHRVLLGPGLTLDDWTRGIYAFLENGFKEHGRSIKIEILSSA</sequence>
<feature type="compositionally biased region" description="Basic residues" evidence="1">
    <location>
        <begin position="13"/>
        <end position="29"/>
    </location>
</feature>
<dbReference type="Proteomes" id="UP000799324">
    <property type="component" value="Unassembled WGS sequence"/>
</dbReference>
<dbReference type="AlphaFoldDB" id="A0A6A6SQU5"/>
<accession>A0A6A6SQU5</accession>
<protein>
    <submittedName>
        <fullName evidence="2">Uncharacterized protein</fullName>
    </submittedName>
</protein>
<proteinExistence type="predicted"/>
<name>A0A6A6SQU5_9PLEO</name>
<feature type="compositionally biased region" description="Polar residues" evidence="1">
    <location>
        <begin position="1"/>
        <end position="12"/>
    </location>
</feature>
<evidence type="ECO:0000313" key="2">
    <source>
        <dbReference type="EMBL" id="KAF2649902.1"/>
    </source>
</evidence>
<dbReference type="OrthoDB" id="3756103at2759"/>